<accession>A0A2B4S6A3</accession>
<proteinExistence type="predicted"/>
<dbReference type="GO" id="GO:0005634">
    <property type="term" value="C:nucleus"/>
    <property type="evidence" value="ECO:0007669"/>
    <property type="project" value="InterPro"/>
</dbReference>
<gene>
    <name evidence="1" type="primary">MAD2L1BP</name>
    <name evidence="1" type="ORF">AWC38_SpisGene9935</name>
</gene>
<sequence>MAKEVEVILNLNEGVTEIIKSGLLKSCIEYLLYQRQQLPIPYHEVTRMVEQQESQDINAHVMERPGLRRSLNTEYKKAKKVYEDVECLFDNVNKLFMSTVVKSALVLLGSTPVSPKERYLLDFQNPEESNSLDISPRICNSSRRKLVRSLISNPDLGTFKDISPTSMFVFIQASRSSDLQWFRPKSTFKPPSRGQSCKISVRTAHSEQLSPTDFNKDEWMWFQAPVIVRAQFTCALIHNDSE</sequence>
<reference evidence="2" key="1">
    <citation type="journal article" date="2017" name="bioRxiv">
        <title>Comparative analysis of the genomes of Stylophora pistillata and Acropora digitifera provides evidence for extensive differences between species of corals.</title>
        <authorList>
            <person name="Voolstra C.R."/>
            <person name="Li Y."/>
            <person name="Liew Y.J."/>
            <person name="Baumgarten S."/>
            <person name="Zoccola D."/>
            <person name="Flot J.-F."/>
            <person name="Tambutte S."/>
            <person name="Allemand D."/>
            <person name="Aranda M."/>
        </authorList>
    </citation>
    <scope>NUCLEOTIDE SEQUENCE [LARGE SCALE GENOMIC DNA]</scope>
</reference>
<dbReference type="PANTHER" id="PTHR15681">
    <property type="entry name" value="MAD2L1-BINDING PROTEIN"/>
    <property type="match status" value="1"/>
</dbReference>
<dbReference type="Proteomes" id="UP000225706">
    <property type="component" value="Unassembled WGS sequence"/>
</dbReference>
<dbReference type="InterPro" id="IPR009511">
    <property type="entry name" value="MAD1/Cdc20-bound-Mad2-bd"/>
</dbReference>
<protein>
    <submittedName>
        <fullName evidence="1">MAD2L1-binding protein</fullName>
    </submittedName>
</protein>
<organism evidence="1 2">
    <name type="scientific">Stylophora pistillata</name>
    <name type="common">Smooth cauliflower coral</name>
    <dbReference type="NCBI Taxonomy" id="50429"/>
    <lineage>
        <taxon>Eukaryota</taxon>
        <taxon>Metazoa</taxon>
        <taxon>Cnidaria</taxon>
        <taxon>Anthozoa</taxon>
        <taxon>Hexacorallia</taxon>
        <taxon>Scleractinia</taxon>
        <taxon>Astrocoeniina</taxon>
        <taxon>Pocilloporidae</taxon>
        <taxon>Stylophora</taxon>
    </lineage>
</organism>
<dbReference type="PANTHER" id="PTHR15681:SF1">
    <property type="entry name" value="MAD2L1-BINDING PROTEIN"/>
    <property type="match status" value="1"/>
</dbReference>
<comment type="caution">
    <text evidence="1">The sequence shown here is derived from an EMBL/GenBank/DDBJ whole genome shotgun (WGS) entry which is preliminary data.</text>
</comment>
<evidence type="ECO:0000313" key="1">
    <source>
        <dbReference type="EMBL" id="PFX25431.1"/>
    </source>
</evidence>
<dbReference type="AlphaFoldDB" id="A0A2B4S6A3"/>
<dbReference type="Pfam" id="PF06581">
    <property type="entry name" value="p31comet"/>
    <property type="match status" value="1"/>
</dbReference>
<dbReference type="EMBL" id="LSMT01000151">
    <property type="protein sequence ID" value="PFX25431.1"/>
    <property type="molecule type" value="Genomic_DNA"/>
</dbReference>
<dbReference type="InterPro" id="IPR053729">
    <property type="entry name" value="MAD2L1BP_domain_sf"/>
</dbReference>
<name>A0A2B4S6A3_STYPI</name>
<dbReference type="OrthoDB" id="5952118at2759"/>
<dbReference type="STRING" id="50429.A0A2B4S6A3"/>
<keyword evidence="2" id="KW-1185">Reference proteome</keyword>
<dbReference type="GO" id="GO:0007096">
    <property type="term" value="P:regulation of exit from mitosis"/>
    <property type="evidence" value="ECO:0007669"/>
    <property type="project" value="InterPro"/>
</dbReference>
<dbReference type="Gene3D" id="3.30.900.20">
    <property type="match status" value="1"/>
</dbReference>
<evidence type="ECO:0000313" key="2">
    <source>
        <dbReference type="Proteomes" id="UP000225706"/>
    </source>
</evidence>